<dbReference type="InterPro" id="IPR017930">
    <property type="entry name" value="Myb_dom"/>
</dbReference>
<comment type="subcellular location">
    <subcellularLocation>
        <location evidence="1">Nucleus</location>
    </subcellularLocation>
</comment>
<dbReference type="Pfam" id="PF00249">
    <property type="entry name" value="Myb_DNA-binding"/>
    <property type="match status" value="2"/>
</dbReference>
<evidence type="ECO:0000256" key="5">
    <source>
        <dbReference type="ARBA" id="ARBA00023163"/>
    </source>
</evidence>
<keyword evidence="4" id="KW-0238">DNA-binding</keyword>
<evidence type="ECO:0000259" key="8">
    <source>
        <dbReference type="PROSITE" id="PS50090"/>
    </source>
</evidence>
<keyword evidence="11" id="KW-1185">Reference proteome</keyword>
<evidence type="ECO:0000256" key="3">
    <source>
        <dbReference type="ARBA" id="ARBA00023015"/>
    </source>
</evidence>
<dbReference type="PANTHER" id="PTHR10641">
    <property type="entry name" value="MYB FAMILY TRANSCRIPTION FACTOR"/>
    <property type="match status" value="1"/>
</dbReference>
<feature type="domain" description="Myb-like" evidence="8">
    <location>
        <begin position="9"/>
        <end position="61"/>
    </location>
</feature>
<dbReference type="Gene3D" id="1.10.10.60">
    <property type="entry name" value="Homeodomain-like"/>
    <property type="match status" value="2"/>
</dbReference>
<evidence type="ECO:0000256" key="2">
    <source>
        <dbReference type="ARBA" id="ARBA00022737"/>
    </source>
</evidence>
<evidence type="ECO:0000313" key="10">
    <source>
        <dbReference type="EMBL" id="KJB50060.1"/>
    </source>
</evidence>
<gene>
    <name evidence="10" type="ORF">B456_008G151100</name>
</gene>
<dbReference type="PROSITE" id="PS51294">
    <property type="entry name" value="HTH_MYB"/>
    <property type="match status" value="2"/>
</dbReference>
<dbReference type="AlphaFoldDB" id="A0A0D2U3M9"/>
<feature type="region of interest" description="Disordered" evidence="7">
    <location>
        <begin position="113"/>
        <end position="144"/>
    </location>
</feature>
<dbReference type="PANTHER" id="PTHR10641:SF1377">
    <property type="entry name" value="MYB-RELATED PROTEIN MYB4-LIKE"/>
    <property type="match status" value="1"/>
</dbReference>
<keyword evidence="6" id="KW-0539">Nucleus</keyword>
<dbReference type="eggNOG" id="KOG0048">
    <property type="taxonomic scope" value="Eukaryota"/>
</dbReference>
<dbReference type="OrthoDB" id="2143914at2759"/>
<accession>A0A0D2U3M9</accession>
<dbReference type="SMART" id="SM00717">
    <property type="entry name" value="SANT"/>
    <property type="match status" value="2"/>
</dbReference>
<dbReference type="Gramene" id="KJB50060">
    <property type="protein sequence ID" value="KJB50060"/>
    <property type="gene ID" value="B456_008G151100"/>
</dbReference>
<feature type="compositionally biased region" description="Polar residues" evidence="7">
    <location>
        <begin position="119"/>
        <end position="131"/>
    </location>
</feature>
<reference evidence="10 11" key="1">
    <citation type="journal article" date="2012" name="Nature">
        <title>Repeated polyploidization of Gossypium genomes and the evolution of spinnable cotton fibres.</title>
        <authorList>
            <person name="Paterson A.H."/>
            <person name="Wendel J.F."/>
            <person name="Gundlach H."/>
            <person name="Guo H."/>
            <person name="Jenkins J."/>
            <person name="Jin D."/>
            <person name="Llewellyn D."/>
            <person name="Showmaker K.C."/>
            <person name="Shu S."/>
            <person name="Udall J."/>
            <person name="Yoo M.J."/>
            <person name="Byers R."/>
            <person name="Chen W."/>
            <person name="Doron-Faigenboim A."/>
            <person name="Duke M.V."/>
            <person name="Gong L."/>
            <person name="Grimwood J."/>
            <person name="Grover C."/>
            <person name="Grupp K."/>
            <person name="Hu G."/>
            <person name="Lee T.H."/>
            <person name="Li J."/>
            <person name="Lin L."/>
            <person name="Liu T."/>
            <person name="Marler B.S."/>
            <person name="Page J.T."/>
            <person name="Roberts A.W."/>
            <person name="Romanel E."/>
            <person name="Sanders W.S."/>
            <person name="Szadkowski E."/>
            <person name="Tan X."/>
            <person name="Tang H."/>
            <person name="Xu C."/>
            <person name="Wang J."/>
            <person name="Wang Z."/>
            <person name="Zhang D."/>
            <person name="Zhang L."/>
            <person name="Ashrafi H."/>
            <person name="Bedon F."/>
            <person name="Bowers J.E."/>
            <person name="Brubaker C.L."/>
            <person name="Chee P.W."/>
            <person name="Das S."/>
            <person name="Gingle A.R."/>
            <person name="Haigler C.H."/>
            <person name="Harker D."/>
            <person name="Hoffmann L.V."/>
            <person name="Hovav R."/>
            <person name="Jones D.C."/>
            <person name="Lemke C."/>
            <person name="Mansoor S."/>
            <person name="ur Rahman M."/>
            <person name="Rainville L.N."/>
            <person name="Rambani A."/>
            <person name="Reddy U.K."/>
            <person name="Rong J.K."/>
            <person name="Saranga Y."/>
            <person name="Scheffler B.E."/>
            <person name="Scheffler J.A."/>
            <person name="Stelly D.M."/>
            <person name="Triplett B.A."/>
            <person name="Van Deynze A."/>
            <person name="Vaslin M.F."/>
            <person name="Waghmare V.N."/>
            <person name="Walford S.A."/>
            <person name="Wright R.J."/>
            <person name="Zaki E.A."/>
            <person name="Zhang T."/>
            <person name="Dennis E.S."/>
            <person name="Mayer K.F."/>
            <person name="Peterson D.G."/>
            <person name="Rokhsar D.S."/>
            <person name="Wang X."/>
            <person name="Schmutz J."/>
        </authorList>
    </citation>
    <scope>NUCLEOTIDE SEQUENCE [LARGE SCALE GENOMIC DNA]</scope>
</reference>
<keyword evidence="5" id="KW-0804">Transcription</keyword>
<proteinExistence type="predicted"/>
<dbReference type="PROSITE" id="PS50090">
    <property type="entry name" value="MYB_LIKE"/>
    <property type="match status" value="2"/>
</dbReference>
<dbReference type="GO" id="GO:0005634">
    <property type="term" value="C:nucleus"/>
    <property type="evidence" value="ECO:0007669"/>
    <property type="project" value="UniProtKB-SubCell"/>
</dbReference>
<evidence type="ECO:0000256" key="1">
    <source>
        <dbReference type="ARBA" id="ARBA00004123"/>
    </source>
</evidence>
<feature type="domain" description="HTH myb-type" evidence="9">
    <location>
        <begin position="9"/>
        <end position="61"/>
    </location>
</feature>
<dbReference type="CDD" id="cd00167">
    <property type="entry name" value="SANT"/>
    <property type="match status" value="2"/>
</dbReference>
<protein>
    <submittedName>
        <fullName evidence="10">Uncharacterized protein</fullName>
    </submittedName>
</protein>
<evidence type="ECO:0000256" key="7">
    <source>
        <dbReference type="SAM" id="MobiDB-lite"/>
    </source>
</evidence>
<dbReference type="InterPro" id="IPR009057">
    <property type="entry name" value="Homeodomain-like_sf"/>
</dbReference>
<dbReference type="SUPFAM" id="SSF46689">
    <property type="entry name" value="Homeodomain-like"/>
    <property type="match status" value="1"/>
</dbReference>
<organism evidence="10 11">
    <name type="scientific">Gossypium raimondii</name>
    <name type="common">Peruvian cotton</name>
    <name type="synonym">Gossypium klotzschianum subsp. raimondii</name>
    <dbReference type="NCBI Taxonomy" id="29730"/>
    <lineage>
        <taxon>Eukaryota</taxon>
        <taxon>Viridiplantae</taxon>
        <taxon>Streptophyta</taxon>
        <taxon>Embryophyta</taxon>
        <taxon>Tracheophyta</taxon>
        <taxon>Spermatophyta</taxon>
        <taxon>Magnoliopsida</taxon>
        <taxon>eudicotyledons</taxon>
        <taxon>Gunneridae</taxon>
        <taxon>Pentapetalae</taxon>
        <taxon>rosids</taxon>
        <taxon>malvids</taxon>
        <taxon>Malvales</taxon>
        <taxon>Malvaceae</taxon>
        <taxon>Malvoideae</taxon>
        <taxon>Gossypium</taxon>
    </lineage>
</organism>
<dbReference type="FunFam" id="1.10.10.60:FF:000015">
    <property type="entry name" value="Transcription factor RAX3"/>
    <property type="match status" value="1"/>
</dbReference>
<dbReference type="EMBL" id="CM001747">
    <property type="protein sequence ID" value="KJB50060.1"/>
    <property type="molecule type" value="Genomic_DNA"/>
</dbReference>
<name>A0A0D2U3M9_GOSRA</name>
<dbReference type="KEGG" id="gra:105764175"/>
<dbReference type="Proteomes" id="UP000032304">
    <property type="component" value="Chromosome 8"/>
</dbReference>
<keyword evidence="3" id="KW-0805">Transcription regulation</keyword>
<dbReference type="OMA" id="HWHARLK"/>
<feature type="domain" description="HTH myb-type" evidence="9">
    <location>
        <begin position="62"/>
        <end position="116"/>
    </location>
</feature>
<evidence type="ECO:0000256" key="4">
    <source>
        <dbReference type="ARBA" id="ARBA00023125"/>
    </source>
</evidence>
<dbReference type="GO" id="GO:0003677">
    <property type="term" value="F:DNA binding"/>
    <property type="evidence" value="ECO:0007669"/>
    <property type="project" value="UniProtKB-KW"/>
</dbReference>
<evidence type="ECO:0000313" key="11">
    <source>
        <dbReference type="Proteomes" id="UP000032304"/>
    </source>
</evidence>
<feature type="domain" description="Myb-like" evidence="8">
    <location>
        <begin position="62"/>
        <end position="112"/>
    </location>
</feature>
<keyword evidence="2" id="KW-0677">Repeat</keyword>
<dbReference type="InterPro" id="IPR015495">
    <property type="entry name" value="Myb_TF_plants"/>
</dbReference>
<dbReference type="InterPro" id="IPR001005">
    <property type="entry name" value="SANT/Myb"/>
</dbReference>
<evidence type="ECO:0000256" key="6">
    <source>
        <dbReference type="ARBA" id="ARBA00023242"/>
    </source>
</evidence>
<sequence length="262" mass="30082">MVRAPFYDKNGMKKGAWSPEEDHKLRSYIEKFGHWNWRELPKYAGLERCGKSCRLRWMNYLRPDVKHGNYTEEEDALIMKLHQEYGNRWSMIAARLPGRTDNEIKNHWHARLKTRAKRNQTSSTDSQSESAHSWEGEGESMVIDTPPNMILESSRLSPTISSSTEFSSFSPPPIDSGYTSNLNLSGVAVEPPPYSSTEIYEDQRGGGDFWSEPFVADNVYNQDGYPSSSLGRGGFDMPLPYDHFYDDDSPDLLLYQMMQGWV</sequence>
<evidence type="ECO:0000259" key="9">
    <source>
        <dbReference type="PROSITE" id="PS51294"/>
    </source>
</evidence>